<accession>A0A0B2V3N0</accession>
<sequence length="228" mass="24963">MTCHSVMPISQLLNRHTDVSHNSLSTPSLSCFETWVVSSSNLSRAKAAHKRDQCAKCACAISKSSYRDNMQSSAVIARRAKTEEKYPAVGIEAAFVNGTLAVRFEKETATKELPAELRSAVNSVIGHSFDLIEDLDRSSPISASRNGDGVELRRSLAFSIMATNAGRTPAENSNGNKSNYEDDNNSILLEVLKIKFASIWYAVRLKRMGKNTSSTLLKGCFVPDLDID</sequence>
<dbReference type="Proteomes" id="UP000031036">
    <property type="component" value="Unassembled WGS sequence"/>
</dbReference>
<reference evidence="1 2" key="1">
    <citation type="submission" date="2014-11" db="EMBL/GenBank/DDBJ databases">
        <title>Genetic blueprint of the zoonotic pathogen Toxocara canis.</title>
        <authorList>
            <person name="Zhu X.-Q."/>
            <person name="Korhonen P.K."/>
            <person name="Cai H."/>
            <person name="Young N.D."/>
            <person name="Nejsum P."/>
            <person name="von Samson-Himmelstjerna G."/>
            <person name="Boag P.R."/>
            <person name="Tan P."/>
            <person name="Li Q."/>
            <person name="Min J."/>
            <person name="Yang Y."/>
            <person name="Wang X."/>
            <person name="Fang X."/>
            <person name="Hall R.S."/>
            <person name="Hofmann A."/>
            <person name="Sternberg P.W."/>
            <person name="Jex A.R."/>
            <person name="Gasser R.B."/>
        </authorList>
    </citation>
    <scope>NUCLEOTIDE SEQUENCE [LARGE SCALE GENOMIC DNA]</scope>
    <source>
        <strain evidence="1">PN_DK_2014</strain>
    </source>
</reference>
<proteinExistence type="predicted"/>
<comment type="caution">
    <text evidence="1">The sequence shown here is derived from an EMBL/GenBank/DDBJ whole genome shotgun (WGS) entry which is preliminary data.</text>
</comment>
<evidence type="ECO:0000313" key="2">
    <source>
        <dbReference type="Proteomes" id="UP000031036"/>
    </source>
</evidence>
<gene>
    <name evidence="1" type="ORF">Tcan_14119</name>
</gene>
<protein>
    <submittedName>
        <fullName evidence="1">Uncharacterized protein</fullName>
    </submittedName>
</protein>
<keyword evidence="2" id="KW-1185">Reference proteome</keyword>
<evidence type="ECO:0000313" key="1">
    <source>
        <dbReference type="EMBL" id="KHN76089.1"/>
    </source>
</evidence>
<organism evidence="1 2">
    <name type="scientific">Toxocara canis</name>
    <name type="common">Canine roundworm</name>
    <dbReference type="NCBI Taxonomy" id="6265"/>
    <lineage>
        <taxon>Eukaryota</taxon>
        <taxon>Metazoa</taxon>
        <taxon>Ecdysozoa</taxon>
        <taxon>Nematoda</taxon>
        <taxon>Chromadorea</taxon>
        <taxon>Rhabditida</taxon>
        <taxon>Spirurina</taxon>
        <taxon>Ascaridomorpha</taxon>
        <taxon>Ascaridoidea</taxon>
        <taxon>Toxocaridae</taxon>
        <taxon>Toxocara</taxon>
    </lineage>
</organism>
<name>A0A0B2V3N0_TOXCA</name>
<dbReference type="AlphaFoldDB" id="A0A0B2V3N0"/>
<dbReference type="EMBL" id="JPKZ01002568">
    <property type="protein sequence ID" value="KHN76089.1"/>
    <property type="molecule type" value="Genomic_DNA"/>
</dbReference>